<evidence type="ECO:0000313" key="1">
    <source>
        <dbReference type="EMBL" id="ETN74153.1"/>
    </source>
</evidence>
<reference evidence="2" key="1">
    <citation type="journal article" date="2014" name="Nat. Genet.">
        <title>Genome of the human hookworm Necator americanus.</title>
        <authorList>
            <person name="Tang Y.T."/>
            <person name="Gao X."/>
            <person name="Rosa B.A."/>
            <person name="Abubucker S."/>
            <person name="Hallsworth-Pepin K."/>
            <person name="Martin J."/>
            <person name="Tyagi R."/>
            <person name="Heizer E."/>
            <person name="Zhang X."/>
            <person name="Bhonagiri-Palsikar V."/>
            <person name="Minx P."/>
            <person name="Warren W.C."/>
            <person name="Wang Q."/>
            <person name="Zhan B."/>
            <person name="Hotez P.J."/>
            <person name="Sternberg P.W."/>
            <person name="Dougall A."/>
            <person name="Gaze S.T."/>
            <person name="Mulvenna J."/>
            <person name="Sotillo J."/>
            <person name="Ranganathan S."/>
            <person name="Rabelo E.M."/>
            <person name="Wilson R.K."/>
            <person name="Felgner P.L."/>
            <person name="Bethony J."/>
            <person name="Hawdon J.M."/>
            <person name="Gasser R.B."/>
            <person name="Loukas A."/>
            <person name="Mitreva M."/>
        </authorList>
    </citation>
    <scope>NUCLEOTIDE SEQUENCE [LARGE SCALE GENOMIC DNA]</scope>
</reference>
<dbReference type="KEGG" id="nai:NECAME_13172"/>
<name>W2SX84_NECAM</name>
<accession>W2SX84</accession>
<proteinExistence type="predicted"/>
<dbReference type="Proteomes" id="UP000053676">
    <property type="component" value="Unassembled WGS sequence"/>
</dbReference>
<evidence type="ECO:0000313" key="2">
    <source>
        <dbReference type="Proteomes" id="UP000053676"/>
    </source>
</evidence>
<organism evidence="1 2">
    <name type="scientific">Necator americanus</name>
    <name type="common">Human hookworm</name>
    <dbReference type="NCBI Taxonomy" id="51031"/>
    <lineage>
        <taxon>Eukaryota</taxon>
        <taxon>Metazoa</taxon>
        <taxon>Ecdysozoa</taxon>
        <taxon>Nematoda</taxon>
        <taxon>Chromadorea</taxon>
        <taxon>Rhabditida</taxon>
        <taxon>Rhabditina</taxon>
        <taxon>Rhabditomorpha</taxon>
        <taxon>Strongyloidea</taxon>
        <taxon>Ancylostomatidae</taxon>
        <taxon>Bunostominae</taxon>
        <taxon>Necator</taxon>
    </lineage>
</organism>
<keyword evidence="2" id="KW-1185">Reference proteome</keyword>
<sequence length="104" mass="11716">MATHRHPGLVMRRRPLIHDKNVIDQAIMHLNRSLAAKESLLSITGLVPRLSDRQLIQARDLSWPDCRSLVPRVSWKDDTSSRNVYKKIISGGSSAVPPLQLQVT</sequence>
<dbReference type="EMBL" id="KI660384">
    <property type="protein sequence ID" value="ETN74153.1"/>
    <property type="molecule type" value="Genomic_DNA"/>
</dbReference>
<dbReference type="AlphaFoldDB" id="W2SX84"/>
<gene>
    <name evidence="1" type="ORF">NECAME_13172</name>
</gene>
<protein>
    <submittedName>
        <fullName evidence="1">Uncharacterized protein</fullName>
    </submittedName>
</protein>